<protein>
    <submittedName>
        <fullName evidence="4">Transcriptional regulator, MerR family</fullName>
    </submittedName>
</protein>
<dbReference type="AlphaFoldDB" id="A0A1R4J782"/>
<dbReference type="CDD" id="cd00592">
    <property type="entry name" value="HTH_MerR-like"/>
    <property type="match status" value="1"/>
</dbReference>
<dbReference type="Proteomes" id="UP000196230">
    <property type="component" value="Unassembled WGS sequence"/>
</dbReference>
<dbReference type="InterPro" id="IPR000551">
    <property type="entry name" value="MerR-type_HTH_dom"/>
</dbReference>
<proteinExistence type="predicted"/>
<feature type="region of interest" description="Disordered" evidence="2">
    <location>
        <begin position="1"/>
        <end position="26"/>
    </location>
</feature>
<feature type="domain" description="HTH merR-type" evidence="3">
    <location>
        <begin position="39"/>
        <end position="96"/>
    </location>
</feature>
<dbReference type="Pfam" id="PF13411">
    <property type="entry name" value="MerR_1"/>
    <property type="match status" value="1"/>
</dbReference>
<accession>A0A1R4J782</accession>
<evidence type="ECO:0000313" key="5">
    <source>
        <dbReference type="Proteomes" id="UP000196230"/>
    </source>
</evidence>
<evidence type="ECO:0000256" key="2">
    <source>
        <dbReference type="SAM" id="MobiDB-lite"/>
    </source>
</evidence>
<evidence type="ECO:0000256" key="1">
    <source>
        <dbReference type="ARBA" id="ARBA00023125"/>
    </source>
</evidence>
<reference evidence="4 5" key="1">
    <citation type="submission" date="2017-02" db="EMBL/GenBank/DDBJ databases">
        <authorList>
            <person name="Peterson S.W."/>
        </authorList>
    </citation>
    <scope>NUCLEOTIDE SEQUENCE [LARGE SCALE GENOMIC DNA]</scope>
    <source>
        <strain evidence="4 5">2B3F</strain>
    </source>
</reference>
<dbReference type="PROSITE" id="PS50937">
    <property type="entry name" value="HTH_MERR_2"/>
    <property type="match status" value="1"/>
</dbReference>
<dbReference type="GO" id="GO:0003677">
    <property type="term" value="F:DNA binding"/>
    <property type="evidence" value="ECO:0007669"/>
    <property type="project" value="UniProtKB-KW"/>
</dbReference>
<name>A0A1R4J782_9MICC</name>
<keyword evidence="1" id="KW-0238">DNA-binding</keyword>
<dbReference type="SUPFAM" id="SSF46955">
    <property type="entry name" value="Putative DNA-binding domain"/>
    <property type="match status" value="1"/>
</dbReference>
<dbReference type="Gene3D" id="1.10.1660.10">
    <property type="match status" value="1"/>
</dbReference>
<dbReference type="SMART" id="SM00422">
    <property type="entry name" value="HTH_MERR"/>
    <property type="match status" value="1"/>
</dbReference>
<organism evidence="4 5">
    <name type="scientific">Micrococcus lylae</name>
    <dbReference type="NCBI Taxonomy" id="1273"/>
    <lineage>
        <taxon>Bacteria</taxon>
        <taxon>Bacillati</taxon>
        <taxon>Actinomycetota</taxon>
        <taxon>Actinomycetes</taxon>
        <taxon>Micrococcales</taxon>
        <taxon>Micrococcaceae</taxon>
        <taxon>Micrococcus</taxon>
    </lineage>
</organism>
<evidence type="ECO:0000313" key="4">
    <source>
        <dbReference type="EMBL" id="SJN27950.1"/>
    </source>
</evidence>
<dbReference type="PANTHER" id="PTHR30204:SF89">
    <property type="entry name" value="HTH MERR-TYPE DOMAIN-CONTAINING PROTEIN"/>
    <property type="match status" value="1"/>
</dbReference>
<gene>
    <name evidence="4" type="ORF">FM125_06920</name>
</gene>
<feature type="region of interest" description="Disordered" evidence="2">
    <location>
        <begin position="99"/>
        <end position="126"/>
    </location>
</feature>
<dbReference type="PANTHER" id="PTHR30204">
    <property type="entry name" value="REDOX-CYCLING DRUG-SENSING TRANSCRIPTIONAL ACTIVATOR SOXR"/>
    <property type="match status" value="1"/>
</dbReference>
<dbReference type="InterPro" id="IPR047057">
    <property type="entry name" value="MerR_fam"/>
</dbReference>
<sequence length="252" mass="27442">MQADAPRTSRRPREDSGASPSTLTIGEVLTELQDEFPRVAASKLRFLEERGLVHPARTPAGYRKFTADDVARLRFVLTVQRDQFLPLKVIREHLDALDRGERPEPLPGGHTLDARRAGATPSEPTARRLTGDELCAAHGLTPAALAEMERYALLPAPDAEGRYPENASDVVAAVATLAEHGLEPRHLRPVRGAADRELGLVQQVVAPLATRRDEDSRARTAETARRLGEAMLSLHSALVEDGVSALAEGPRR</sequence>
<dbReference type="EMBL" id="FUKP01000045">
    <property type="protein sequence ID" value="SJN27950.1"/>
    <property type="molecule type" value="Genomic_DNA"/>
</dbReference>
<dbReference type="InterPro" id="IPR009061">
    <property type="entry name" value="DNA-bd_dom_put_sf"/>
</dbReference>
<dbReference type="GO" id="GO:0003700">
    <property type="term" value="F:DNA-binding transcription factor activity"/>
    <property type="evidence" value="ECO:0007669"/>
    <property type="project" value="InterPro"/>
</dbReference>
<evidence type="ECO:0000259" key="3">
    <source>
        <dbReference type="PROSITE" id="PS50937"/>
    </source>
</evidence>